<reference evidence="2" key="1">
    <citation type="submission" date="2017-11" db="EMBL/GenBank/DDBJ databases">
        <title>Genome sequencing of Fusobacterium periodonticum KCOM 1282.</title>
        <authorList>
            <person name="Kook J.-K."/>
            <person name="Park S.-N."/>
            <person name="Lim Y.K."/>
        </authorList>
    </citation>
    <scope>NUCLEOTIDE SEQUENCE [LARGE SCALE GENOMIC DNA]</scope>
    <source>
        <strain evidence="2">KCOM 1282</strain>
    </source>
</reference>
<sequence>MKNIKLKDLFLGNIDGIKESEEKGFENYFYTGNNYYNKLKKNEKKFIISGKKGTGKTILAKYFELQENKEGKISKLLTERDPILKILIEIKTIDINPEERDLLTEYIIILEIANIINENRRKLFLNFFTLFNLFKILKALKYINSIIKERYKTSSYILENITTEQYNKNEAELNINNNSMGGNLKKEVGNITKNNYIKNDYKNILNKLKKEVIYILKFININLLFDDLDEYRKIRTENEDLVDFLNSFIKISNSLNSEFLKSKNKKGRSRIIILLRSDIINFLNNNSSNLNKIIADAQIKLNWRENSDEKKTSPLIDMIITKIKNSSYELKNKSSKEILDNYFPKNVYSYPFEKFLKNYSFGKPRDIIFMLNCIKEEYGDSENFEETYFYKTSLSYAEHIIGEIRNEMHFFYENNKIEEYFYILEKMDKYKFTFLDVKTFFEKNKFSLNPEEFCEIGYQFGIIGNSWNKKKGKGRIFSWVYDENSTGKPNYNYDFEIHYSIAKKLLGNTPIFKK</sequence>
<evidence type="ECO:0008006" key="3">
    <source>
        <dbReference type="Google" id="ProtNLM"/>
    </source>
</evidence>
<evidence type="ECO:0000313" key="1">
    <source>
        <dbReference type="EMBL" id="ATV65635.1"/>
    </source>
</evidence>
<dbReference type="Proteomes" id="UP000231749">
    <property type="component" value="Chromosome"/>
</dbReference>
<proteinExistence type="predicted"/>
<evidence type="ECO:0000313" key="2">
    <source>
        <dbReference type="Proteomes" id="UP000231749"/>
    </source>
</evidence>
<dbReference type="NCBIfam" id="NF047389">
    <property type="entry name" value="ATPase_Sll1717"/>
    <property type="match status" value="1"/>
</dbReference>
<dbReference type="EMBL" id="CP024702">
    <property type="protein sequence ID" value="ATV65635.1"/>
    <property type="molecule type" value="Genomic_DNA"/>
</dbReference>
<name>A0AAD0F3G0_9FUSO</name>
<dbReference type="AlphaFoldDB" id="A0AAD0F3G0"/>
<dbReference type="RefSeq" id="WP_099990354.1">
    <property type="nucleotide sequence ID" value="NZ_CP024702.1"/>
</dbReference>
<accession>A0AAD0F3G0</accession>
<dbReference type="InterPro" id="IPR059206">
    <property type="entry name" value="Sll1717-like"/>
</dbReference>
<gene>
    <name evidence="1" type="ORF">CTM86_03020</name>
</gene>
<organism evidence="1 2">
    <name type="scientific">Fusobacterium pseudoperiodonticum</name>
    <dbReference type="NCBI Taxonomy" id="2663009"/>
    <lineage>
        <taxon>Bacteria</taxon>
        <taxon>Fusobacteriati</taxon>
        <taxon>Fusobacteriota</taxon>
        <taxon>Fusobacteriia</taxon>
        <taxon>Fusobacteriales</taxon>
        <taxon>Fusobacteriaceae</taxon>
        <taxon>Fusobacterium</taxon>
    </lineage>
</organism>
<protein>
    <recommendedName>
        <fullName evidence="3">FunZ protein</fullName>
    </recommendedName>
</protein>